<dbReference type="InterPro" id="IPR002528">
    <property type="entry name" value="MATE_fam"/>
</dbReference>
<keyword evidence="7 8" id="KW-0472">Membrane</keyword>
<evidence type="ECO:0000256" key="3">
    <source>
        <dbReference type="ARBA" id="ARBA00022448"/>
    </source>
</evidence>
<dbReference type="InterPro" id="IPR048279">
    <property type="entry name" value="MdtK-like"/>
</dbReference>
<evidence type="ECO:0000256" key="7">
    <source>
        <dbReference type="ARBA" id="ARBA00023136"/>
    </source>
</evidence>
<feature type="transmembrane region" description="Helical" evidence="8">
    <location>
        <begin position="48"/>
        <end position="72"/>
    </location>
</feature>
<reference evidence="9 10" key="1">
    <citation type="submission" date="2019-06" db="EMBL/GenBank/DDBJ databases">
        <title>Sequencing the genomes of 1000 actinobacteria strains.</title>
        <authorList>
            <person name="Klenk H.-P."/>
        </authorList>
    </citation>
    <scope>NUCLEOTIDE SEQUENCE [LARGE SCALE GENOMIC DNA]</scope>
    <source>
        <strain evidence="9 10">DSM 18935</strain>
    </source>
</reference>
<evidence type="ECO:0000313" key="9">
    <source>
        <dbReference type="EMBL" id="TWD16530.1"/>
    </source>
</evidence>
<accession>A0A560WG66</accession>
<dbReference type="NCBIfam" id="TIGR00797">
    <property type="entry name" value="matE"/>
    <property type="match status" value="1"/>
</dbReference>
<dbReference type="PANTHER" id="PTHR42893:SF46">
    <property type="entry name" value="PROTEIN DETOXIFICATION 44, CHLOROPLASTIC"/>
    <property type="match status" value="1"/>
</dbReference>
<feature type="transmembrane region" description="Helical" evidence="8">
    <location>
        <begin position="194"/>
        <end position="214"/>
    </location>
</feature>
<keyword evidence="6 8" id="KW-1133">Transmembrane helix</keyword>
<feature type="transmembrane region" description="Helical" evidence="8">
    <location>
        <begin position="135"/>
        <end position="159"/>
    </location>
</feature>
<keyword evidence="10" id="KW-1185">Reference proteome</keyword>
<dbReference type="GO" id="GO:0005886">
    <property type="term" value="C:plasma membrane"/>
    <property type="evidence" value="ECO:0007669"/>
    <property type="project" value="UniProtKB-SubCell"/>
</dbReference>
<feature type="transmembrane region" description="Helical" evidence="8">
    <location>
        <begin position="166"/>
        <end position="188"/>
    </location>
</feature>
<dbReference type="InterPro" id="IPR044644">
    <property type="entry name" value="DinF-like"/>
</dbReference>
<dbReference type="CDD" id="cd13136">
    <property type="entry name" value="MATE_DinF_like"/>
    <property type="match status" value="1"/>
</dbReference>
<dbReference type="PANTHER" id="PTHR42893">
    <property type="entry name" value="PROTEIN DETOXIFICATION 44, CHLOROPLASTIC-RELATED"/>
    <property type="match status" value="1"/>
</dbReference>
<protein>
    <submittedName>
        <fullName evidence="9">Putative MATE family efflux protein</fullName>
    </submittedName>
</protein>
<sequence>MTDDAPRLADTSSREILRLAVPAFLALVAEPLFLLVDSAVVGRLGVAPLAGLGAASAVLLTLSGLFVFLAYGTTGAVARRLGAGEQRQAIEDGWSGVWLALLLGSLAAVVCATWAHPFAAAVGGSPAVLDQATTYLRISALGLPAMLVVLAATGVLRGLLDTTTPLVVATVGFGANAALNIALVHGVGLGIAGAAWGTVIAQVGMALALVTVVARRARREGASARLRLGGVVRAARDGVPLLVRTLALRAVLLLTVTVAAQLGDVPLAAHQVTMTIWSTLTFALDALAIAAQALTGRALGQGDRAAVREATTTMTRWGLWCGVVLGLIVAAAHRVLPVAFTSDEGVRAAIAAALLVVAAGQPLSGVVFVVDGVLIGAGDGRWLAVAGTVVLLAYLPMLWLAREMAQGRGAAEGLAVLWVGFTGFMLVRWATLWWRVRGEGWMVTGAVR</sequence>
<comment type="subcellular location">
    <subcellularLocation>
        <location evidence="1">Cell membrane</location>
        <topology evidence="1">Multi-pass membrane protein</topology>
    </subcellularLocation>
</comment>
<dbReference type="Proteomes" id="UP000315628">
    <property type="component" value="Unassembled WGS sequence"/>
</dbReference>
<name>A0A560WG66_9MICO</name>
<keyword evidence="4" id="KW-1003">Cell membrane</keyword>
<dbReference type="AlphaFoldDB" id="A0A560WG66"/>
<dbReference type="GO" id="GO:0015297">
    <property type="term" value="F:antiporter activity"/>
    <property type="evidence" value="ECO:0007669"/>
    <property type="project" value="InterPro"/>
</dbReference>
<evidence type="ECO:0000256" key="4">
    <source>
        <dbReference type="ARBA" id="ARBA00022475"/>
    </source>
</evidence>
<evidence type="ECO:0000256" key="8">
    <source>
        <dbReference type="SAM" id="Phobius"/>
    </source>
</evidence>
<dbReference type="RefSeq" id="WP_246074253.1">
    <property type="nucleotide sequence ID" value="NZ_BAAAYT010000001.1"/>
</dbReference>
<keyword evidence="3" id="KW-0813">Transport</keyword>
<feature type="transmembrane region" description="Helical" evidence="8">
    <location>
        <begin position="241"/>
        <end position="262"/>
    </location>
</feature>
<feature type="transmembrane region" description="Helical" evidence="8">
    <location>
        <begin position="93"/>
        <end position="115"/>
    </location>
</feature>
<feature type="transmembrane region" description="Helical" evidence="8">
    <location>
        <begin position="348"/>
        <end position="370"/>
    </location>
</feature>
<feature type="transmembrane region" description="Helical" evidence="8">
    <location>
        <begin position="413"/>
        <end position="434"/>
    </location>
</feature>
<evidence type="ECO:0000256" key="5">
    <source>
        <dbReference type="ARBA" id="ARBA00022692"/>
    </source>
</evidence>
<feature type="transmembrane region" description="Helical" evidence="8">
    <location>
        <begin position="382"/>
        <end position="401"/>
    </location>
</feature>
<evidence type="ECO:0000256" key="6">
    <source>
        <dbReference type="ARBA" id="ARBA00022989"/>
    </source>
</evidence>
<feature type="transmembrane region" description="Helical" evidence="8">
    <location>
        <begin position="16"/>
        <end position="36"/>
    </location>
</feature>
<comment type="caution">
    <text evidence="9">The sequence shown here is derived from an EMBL/GenBank/DDBJ whole genome shotgun (WGS) entry which is preliminary data.</text>
</comment>
<proteinExistence type="inferred from homology"/>
<evidence type="ECO:0000256" key="1">
    <source>
        <dbReference type="ARBA" id="ARBA00004651"/>
    </source>
</evidence>
<feature type="transmembrane region" description="Helical" evidence="8">
    <location>
        <begin position="274"/>
        <end position="296"/>
    </location>
</feature>
<evidence type="ECO:0000256" key="2">
    <source>
        <dbReference type="ARBA" id="ARBA00010199"/>
    </source>
</evidence>
<dbReference type="Pfam" id="PF01554">
    <property type="entry name" value="MatE"/>
    <property type="match status" value="2"/>
</dbReference>
<organism evidence="9 10">
    <name type="scientific">Marihabitans asiaticum</name>
    <dbReference type="NCBI Taxonomy" id="415218"/>
    <lineage>
        <taxon>Bacteria</taxon>
        <taxon>Bacillati</taxon>
        <taxon>Actinomycetota</taxon>
        <taxon>Actinomycetes</taxon>
        <taxon>Micrococcales</taxon>
        <taxon>Intrasporangiaceae</taxon>
        <taxon>Marihabitans</taxon>
    </lineage>
</organism>
<evidence type="ECO:0000313" key="10">
    <source>
        <dbReference type="Proteomes" id="UP000315628"/>
    </source>
</evidence>
<comment type="similarity">
    <text evidence="2">Belongs to the multi antimicrobial extrusion (MATE) (TC 2.A.66.1) family.</text>
</comment>
<dbReference type="PIRSF" id="PIRSF006603">
    <property type="entry name" value="DinF"/>
    <property type="match status" value="1"/>
</dbReference>
<gene>
    <name evidence="9" type="ORF">FB557_0053</name>
</gene>
<dbReference type="GO" id="GO:0042910">
    <property type="term" value="F:xenobiotic transmembrane transporter activity"/>
    <property type="evidence" value="ECO:0007669"/>
    <property type="project" value="InterPro"/>
</dbReference>
<feature type="transmembrane region" description="Helical" evidence="8">
    <location>
        <begin position="317"/>
        <end position="336"/>
    </location>
</feature>
<dbReference type="EMBL" id="VIUW01000001">
    <property type="protein sequence ID" value="TWD16530.1"/>
    <property type="molecule type" value="Genomic_DNA"/>
</dbReference>
<keyword evidence="5 8" id="KW-0812">Transmembrane</keyword>